<dbReference type="GO" id="GO:0006313">
    <property type="term" value="P:DNA transposition"/>
    <property type="evidence" value="ECO:0007669"/>
    <property type="project" value="InterPro"/>
</dbReference>
<reference evidence="2 3" key="1">
    <citation type="submission" date="2010-12" db="EMBL/GenBank/DDBJ databases">
        <title>Complete sequence of Bacillus cellulosilyticus DSM 2522.</title>
        <authorList>
            <consortium name="US DOE Joint Genome Institute"/>
            <person name="Lucas S."/>
            <person name="Copeland A."/>
            <person name="Lapidus A."/>
            <person name="Cheng J.-F."/>
            <person name="Bruce D."/>
            <person name="Goodwin L."/>
            <person name="Pitluck S."/>
            <person name="Chertkov O."/>
            <person name="Detter J.C."/>
            <person name="Han C."/>
            <person name="Tapia R."/>
            <person name="Land M."/>
            <person name="Hauser L."/>
            <person name="Jeffries C."/>
            <person name="Kyrpides N."/>
            <person name="Ivanova N."/>
            <person name="Mikhailova N."/>
            <person name="Brumm P."/>
            <person name="Mead D."/>
            <person name="Woyke T."/>
        </authorList>
    </citation>
    <scope>NUCLEOTIDE SEQUENCE [LARGE SCALE GENOMIC DNA]</scope>
    <source>
        <strain evidence="3">ATCC 21833 / DSM 2522 / FERM P-1141 / JCM 9156 / N-4</strain>
    </source>
</reference>
<name>E6TUR8_EVAC2</name>
<dbReference type="InterPro" id="IPR036515">
    <property type="entry name" value="Transposase_17_sf"/>
</dbReference>
<dbReference type="Pfam" id="PF01797">
    <property type="entry name" value="Y1_Tnp"/>
    <property type="match status" value="1"/>
</dbReference>
<dbReference type="AlphaFoldDB" id="E6TUR8"/>
<dbReference type="Gene3D" id="3.30.70.1290">
    <property type="entry name" value="Transposase IS200-like"/>
    <property type="match status" value="1"/>
</dbReference>
<feature type="domain" description="Transposase IS200-like" evidence="1">
    <location>
        <begin position="9"/>
        <end position="123"/>
    </location>
</feature>
<evidence type="ECO:0000313" key="3">
    <source>
        <dbReference type="Proteomes" id="UP000001401"/>
    </source>
</evidence>
<protein>
    <recommendedName>
        <fullName evidence="1">Transposase IS200-like domain-containing protein</fullName>
    </recommendedName>
</protein>
<dbReference type="KEGG" id="bco:Bcell_3831"/>
<dbReference type="PANTHER" id="PTHR34322">
    <property type="entry name" value="TRANSPOSASE, Y1_TNP DOMAIN-CONTAINING"/>
    <property type="match status" value="1"/>
</dbReference>
<dbReference type="GO" id="GO:0004803">
    <property type="term" value="F:transposase activity"/>
    <property type="evidence" value="ECO:0007669"/>
    <property type="project" value="InterPro"/>
</dbReference>
<evidence type="ECO:0000259" key="1">
    <source>
        <dbReference type="SMART" id="SM01321"/>
    </source>
</evidence>
<keyword evidence="3" id="KW-1185">Reference proteome</keyword>
<dbReference type="PANTHER" id="PTHR34322:SF2">
    <property type="entry name" value="TRANSPOSASE IS200-LIKE DOMAIN-CONTAINING PROTEIN"/>
    <property type="match status" value="1"/>
</dbReference>
<evidence type="ECO:0000313" key="2">
    <source>
        <dbReference type="EMBL" id="ADU32070.1"/>
    </source>
</evidence>
<dbReference type="RefSeq" id="WP_013490401.1">
    <property type="nucleotide sequence ID" value="NC_014829.1"/>
</dbReference>
<dbReference type="Proteomes" id="UP000001401">
    <property type="component" value="Chromosome"/>
</dbReference>
<accession>E6TUR8</accession>
<dbReference type="eggNOG" id="COG1943">
    <property type="taxonomic scope" value="Bacteria"/>
</dbReference>
<sequence>MARQARKKSRTGIYHIMWRGVNGQEIFHDDKDRYTFLDILLKYKEEMGLSVYAWCLMSNHVHLLIKEGNESISTTMKRIGVSYVSHYNWKYSTRGALFQDRFRSENVETEKYMRTVVRYIHQNPVKAKLVNEVQWWRWSSCNEYYGGKVYPAKLLDEAFILGLFSDDVVLGRALFKEYNERKNDDECLEESVYVKRLSEAAVRTEMEKVLGPVGITQVKSLSKKKRTTLLRNIKKIDGISQKQISRILGISPNLVYKA</sequence>
<dbReference type="EMBL" id="CP002394">
    <property type="protein sequence ID" value="ADU32070.1"/>
    <property type="molecule type" value="Genomic_DNA"/>
</dbReference>
<dbReference type="SMART" id="SM01321">
    <property type="entry name" value="Y1_Tnp"/>
    <property type="match status" value="1"/>
</dbReference>
<gene>
    <name evidence="2" type="ordered locus">Bcell_3831</name>
</gene>
<dbReference type="InterPro" id="IPR002686">
    <property type="entry name" value="Transposase_17"/>
</dbReference>
<organism evidence="2 3">
    <name type="scientific">Evansella cellulosilytica (strain ATCC 21833 / DSM 2522 / FERM P-1141 / JCM 9156 / N-4)</name>
    <name type="common">Bacillus cellulosilyticus</name>
    <dbReference type="NCBI Taxonomy" id="649639"/>
    <lineage>
        <taxon>Bacteria</taxon>
        <taxon>Bacillati</taxon>
        <taxon>Bacillota</taxon>
        <taxon>Bacilli</taxon>
        <taxon>Bacillales</taxon>
        <taxon>Bacillaceae</taxon>
        <taxon>Evansella</taxon>
    </lineage>
</organism>
<dbReference type="OrthoDB" id="9788881at2"/>
<dbReference type="HOGENOM" id="CLU_068226_0_2_9"/>
<dbReference type="SUPFAM" id="SSF143422">
    <property type="entry name" value="Transposase IS200-like"/>
    <property type="match status" value="1"/>
</dbReference>
<proteinExistence type="predicted"/>
<dbReference type="GO" id="GO:0003677">
    <property type="term" value="F:DNA binding"/>
    <property type="evidence" value="ECO:0007669"/>
    <property type="project" value="InterPro"/>
</dbReference>